<evidence type="ECO:0000256" key="1">
    <source>
        <dbReference type="ARBA" id="ARBA00001946"/>
    </source>
</evidence>
<evidence type="ECO:0000256" key="12">
    <source>
        <dbReference type="ARBA" id="ARBA00022842"/>
    </source>
</evidence>
<reference evidence="17 18" key="1">
    <citation type="submission" date="2016-10" db="EMBL/GenBank/DDBJ databases">
        <authorList>
            <person name="de Groot N.N."/>
        </authorList>
    </citation>
    <scope>NUCLEOTIDE SEQUENCE [LARGE SCALE GENOMIC DNA]</scope>
    <source>
        <strain evidence="17 18">DSM 9990</strain>
    </source>
</reference>
<comment type="similarity">
    <text evidence="4">Belongs to the PEP-utilizing enzyme family.</text>
</comment>
<comment type="pathway">
    <text evidence="3">Carbohydrate biosynthesis; gluconeogenesis.</text>
</comment>
<dbReference type="Gene3D" id="3.30.1490.20">
    <property type="entry name" value="ATP-grasp fold, A domain"/>
    <property type="match status" value="1"/>
</dbReference>
<evidence type="ECO:0000256" key="4">
    <source>
        <dbReference type="ARBA" id="ARBA00007837"/>
    </source>
</evidence>
<dbReference type="Pfam" id="PF01326">
    <property type="entry name" value="PPDK_N"/>
    <property type="match status" value="1"/>
</dbReference>
<comment type="catalytic activity">
    <reaction evidence="14">
        <text>pyruvate + ATP + H2O = phosphoenolpyruvate + AMP + phosphate + 2 H(+)</text>
        <dbReference type="Rhea" id="RHEA:11364"/>
        <dbReference type="ChEBI" id="CHEBI:15361"/>
        <dbReference type="ChEBI" id="CHEBI:15377"/>
        <dbReference type="ChEBI" id="CHEBI:15378"/>
        <dbReference type="ChEBI" id="CHEBI:30616"/>
        <dbReference type="ChEBI" id="CHEBI:43474"/>
        <dbReference type="ChEBI" id="CHEBI:58702"/>
        <dbReference type="ChEBI" id="CHEBI:456215"/>
        <dbReference type="EC" id="2.7.9.2"/>
    </reaction>
</comment>
<dbReference type="SUPFAM" id="SSF56059">
    <property type="entry name" value="Glutathione synthetase ATP-binding domain-like"/>
    <property type="match status" value="1"/>
</dbReference>
<keyword evidence="17" id="KW-0670">Pyruvate</keyword>
<organism evidence="17 18">
    <name type="scientific">Thermodesulforhabdus norvegica</name>
    <dbReference type="NCBI Taxonomy" id="39841"/>
    <lineage>
        <taxon>Bacteria</taxon>
        <taxon>Pseudomonadati</taxon>
        <taxon>Thermodesulfobacteriota</taxon>
        <taxon>Syntrophobacteria</taxon>
        <taxon>Syntrophobacterales</taxon>
        <taxon>Thermodesulforhabdaceae</taxon>
        <taxon>Thermodesulforhabdus</taxon>
    </lineage>
</organism>
<name>A0A1I4SWZ0_9BACT</name>
<dbReference type="GO" id="GO:0006094">
    <property type="term" value="P:gluconeogenesis"/>
    <property type="evidence" value="ECO:0007669"/>
    <property type="project" value="UniProtKB-UniPathway"/>
</dbReference>
<keyword evidence="8" id="KW-0479">Metal-binding</keyword>
<dbReference type="UniPathway" id="UPA00138"/>
<sequence length="877" mass="99203">MTIVKRLLSRLVRVRKKRPPYPFAVIFDTFRTILKQNNRILELIADMGEKLGGEYVFDRQYIISMCEAVGDEVYKLIYNLNLLGERRYHALYEAYERIRREIEEELAGRPIIAHTAYVLPLDLITRDSADEAGGKAANLGEIKNVLSLPTPEGFVITTKAFQEITESLEIDGIVQELRELFDRGEERKLLERTKRLKHLIMDAKIPKRLSGEIEKAVNEVTEKTGTTRPFFAVRSSAWLEDSQHSFAGILRSVLNVRKNAILDAYFDVLSSLYSYEALTYRFRKGIKEHESLIAVLCQVMIYPRCSGVLYTLDPLNPAQGVMRISASWGLGPSVVEGRGRADEFTVDRTAPYSVISMRIVKKESQLVAVDEGGVEWRDVPEEQQYEPCLHSPELSRLADMGMLIERYFKRPQDIEWALDRDGSLYILQARPLIISKPEKPNGCDLATLLLSAPVIMSGKGAIVHQGVAAGRVFVLEDLDKMDQVPHGSILVVRHTSPRLARLIRHIRGIIADYGSPTGHLATIAREFRIPMLVGTESATEVLKTGMEITLDTTQNAVFRGVINELCLQELTEETVFEESYEYRLLRRVLKKMSPLTLLDPQSSDFIPQRCRTYHDITRYVHEKAVDEIIRISETYPHEVGSRPRMLVLPIPLGLFVVDIGGGLHQSQPLPSKISPGDIACTPLSALLEGLLLPGIWSTEPVEVDFGSLMSSVTKTFSYNVAAPDQIGRNLVVISRDYMNLNLRLGYHFNIVDAYITENQNDNYIYFRFAGGVTDDVRKSRRARCIGHILDTFDFVTEVRGDLIVGRVKKLNRSQMYERMKILGALIGYTRQLDTQMDSDALIFHYADRFVETLHSLTKVKGGEHGCQAKNYNTGSGR</sequence>
<evidence type="ECO:0000256" key="3">
    <source>
        <dbReference type="ARBA" id="ARBA00004742"/>
    </source>
</evidence>
<evidence type="ECO:0000313" key="18">
    <source>
        <dbReference type="Proteomes" id="UP000199611"/>
    </source>
</evidence>
<dbReference type="InterPro" id="IPR002192">
    <property type="entry name" value="PPDK_AMP/ATP-bd"/>
</dbReference>
<keyword evidence="10 17" id="KW-0418">Kinase</keyword>
<dbReference type="GO" id="GO:0008986">
    <property type="term" value="F:pyruvate, water dikinase activity"/>
    <property type="evidence" value="ECO:0007669"/>
    <property type="project" value="UniProtKB-EC"/>
</dbReference>
<evidence type="ECO:0000256" key="5">
    <source>
        <dbReference type="ARBA" id="ARBA00011996"/>
    </source>
</evidence>
<dbReference type="EC" id="2.7.9.2" evidence="5"/>
<dbReference type="PANTHER" id="PTHR43030">
    <property type="entry name" value="PHOSPHOENOLPYRUVATE SYNTHASE"/>
    <property type="match status" value="1"/>
</dbReference>
<evidence type="ECO:0000256" key="2">
    <source>
        <dbReference type="ARBA" id="ARBA00002988"/>
    </source>
</evidence>
<dbReference type="OrthoDB" id="9760711at2"/>
<dbReference type="Proteomes" id="UP000199611">
    <property type="component" value="Unassembled WGS sequence"/>
</dbReference>
<evidence type="ECO:0000256" key="7">
    <source>
        <dbReference type="ARBA" id="ARBA00022679"/>
    </source>
</evidence>
<dbReference type="InterPro" id="IPR036637">
    <property type="entry name" value="Phosphohistidine_dom_sf"/>
</dbReference>
<evidence type="ECO:0000256" key="14">
    <source>
        <dbReference type="ARBA" id="ARBA00047700"/>
    </source>
</evidence>
<dbReference type="Gene3D" id="3.30.470.20">
    <property type="entry name" value="ATP-grasp fold, B domain"/>
    <property type="match status" value="1"/>
</dbReference>
<dbReference type="AlphaFoldDB" id="A0A1I4SWZ0"/>
<gene>
    <name evidence="17" type="ORF">SAMN05660836_01210</name>
</gene>
<dbReference type="Gene3D" id="3.50.30.10">
    <property type="entry name" value="Phosphohistidine domain"/>
    <property type="match status" value="1"/>
</dbReference>
<evidence type="ECO:0000256" key="6">
    <source>
        <dbReference type="ARBA" id="ARBA00021623"/>
    </source>
</evidence>
<dbReference type="InterPro" id="IPR006319">
    <property type="entry name" value="PEP_synth"/>
</dbReference>
<feature type="domain" description="PEP-utilising enzyme mobile" evidence="15">
    <location>
        <begin position="485"/>
        <end position="553"/>
    </location>
</feature>
<dbReference type="InterPro" id="IPR008279">
    <property type="entry name" value="PEP-util_enz_mobile_dom"/>
</dbReference>
<dbReference type="SUPFAM" id="SSF52009">
    <property type="entry name" value="Phosphohistidine domain"/>
    <property type="match status" value="1"/>
</dbReference>
<dbReference type="InterPro" id="IPR013815">
    <property type="entry name" value="ATP_grasp_subdomain_1"/>
</dbReference>
<dbReference type="GO" id="GO:0046872">
    <property type="term" value="F:metal ion binding"/>
    <property type="evidence" value="ECO:0007669"/>
    <property type="project" value="UniProtKB-KW"/>
</dbReference>
<evidence type="ECO:0000256" key="13">
    <source>
        <dbReference type="ARBA" id="ARBA00033470"/>
    </source>
</evidence>
<protein>
    <recommendedName>
        <fullName evidence="6">Phosphoenolpyruvate synthase</fullName>
        <ecNumber evidence="5">2.7.9.2</ecNumber>
    </recommendedName>
    <alternativeName>
        <fullName evidence="13">Pyruvate, water dikinase</fullName>
    </alternativeName>
</protein>
<keyword evidence="11" id="KW-0067">ATP-binding</keyword>
<evidence type="ECO:0000259" key="15">
    <source>
        <dbReference type="Pfam" id="PF00391"/>
    </source>
</evidence>
<keyword evidence="18" id="KW-1185">Reference proteome</keyword>
<evidence type="ECO:0000313" key="17">
    <source>
        <dbReference type="EMBL" id="SFM68951.1"/>
    </source>
</evidence>
<dbReference type="Pfam" id="PF00391">
    <property type="entry name" value="PEP-utilizers"/>
    <property type="match status" value="1"/>
</dbReference>
<evidence type="ECO:0000256" key="10">
    <source>
        <dbReference type="ARBA" id="ARBA00022777"/>
    </source>
</evidence>
<comment type="cofactor">
    <cofactor evidence="1">
        <name>Mg(2+)</name>
        <dbReference type="ChEBI" id="CHEBI:18420"/>
    </cofactor>
</comment>
<dbReference type="STRING" id="39841.SAMN05660836_01210"/>
<evidence type="ECO:0000256" key="8">
    <source>
        <dbReference type="ARBA" id="ARBA00022723"/>
    </source>
</evidence>
<evidence type="ECO:0000256" key="11">
    <source>
        <dbReference type="ARBA" id="ARBA00022840"/>
    </source>
</evidence>
<keyword evidence="9" id="KW-0547">Nucleotide-binding</keyword>
<keyword evidence="7" id="KW-0808">Transferase</keyword>
<accession>A0A1I4SWZ0</accession>
<keyword evidence="12" id="KW-0460">Magnesium</keyword>
<evidence type="ECO:0000256" key="9">
    <source>
        <dbReference type="ARBA" id="ARBA00022741"/>
    </source>
</evidence>
<comment type="function">
    <text evidence="2">Catalyzes the phosphorylation of pyruvate to phosphoenolpyruvate.</text>
</comment>
<dbReference type="EMBL" id="FOUU01000002">
    <property type="protein sequence ID" value="SFM68951.1"/>
    <property type="molecule type" value="Genomic_DNA"/>
</dbReference>
<dbReference type="RefSeq" id="WP_093394227.1">
    <property type="nucleotide sequence ID" value="NZ_FOUU01000002.1"/>
</dbReference>
<proteinExistence type="inferred from homology"/>
<evidence type="ECO:0000259" key="16">
    <source>
        <dbReference type="Pfam" id="PF01326"/>
    </source>
</evidence>
<dbReference type="PANTHER" id="PTHR43030:SF1">
    <property type="entry name" value="PHOSPHOENOLPYRUVATE SYNTHASE"/>
    <property type="match status" value="1"/>
</dbReference>
<feature type="domain" description="Pyruvate phosphate dikinase AMP/ATP-binding" evidence="16">
    <location>
        <begin position="130"/>
        <end position="436"/>
    </location>
</feature>
<dbReference type="GO" id="GO:0005524">
    <property type="term" value="F:ATP binding"/>
    <property type="evidence" value="ECO:0007669"/>
    <property type="project" value="UniProtKB-KW"/>
</dbReference>